<protein>
    <submittedName>
        <fullName evidence="1">Uncharacterized protein</fullName>
    </submittedName>
</protein>
<name>A0ABP2KML5_9BACE</name>
<dbReference type="Proteomes" id="UP000010321">
    <property type="component" value="Unassembled WGS sequence"/>
</dbReference>
<evidence type="ECO:0000313" key="1">
    <source>
        <dbReference type="EMBL" id="EGF49715.1"/>
    </source>
</evidence>
<proteinExistence type="predicted"/>
<dbReference type="EMBL" id="AFBM01000031">
    <property type="protein sequence ID" value="EGF49715.1"/>
    <property type="molecule type" value="Genomic_DNA"/>
</dbReference>
<accession>A0ABP2KML5</accession>
<reference evidence="1 2" key="1">
    <citation type="submission" date="2011-02" db="EMBL/GenBank/DDBJ databases">
        <authorList>
            <person name="Weinstock G."/>
            <person name="Sodergren E."/>
            <person name="Clifton S."/>
            <person name="Fulton L."/>
            <person name="Fulton B."/>
            <person name="Courtney L."/>
            <person name="Fronick C."/>
            <person name="Harrison M."/>
            <person name="Strong C."/>
            <person name="Farmer C."/>
            <person name="Delahaunty K."/>
            <person name="Markovic C."/>
            <person name="Hall O."/>
            <person name="Minx P."/>
            <person name="Tomlinson C."/>
            <person name="Mitreva M."/>
            <person name="Hou S."/>
            <person name="Chen J."/>
            <person name="Wollam A."/>
            <person name="Pepin K.H."/>
            <person name="Johnson M."/>
            <person name="Bhonagiri V."/>
            <person name="Zhang X."/>
            <person name="Suruliraj S."/>
            <person name="Warren W."/>
            <person name="Chinwalla A."/>
            <person name="Mardis E.R."/>
            <person name="Wilson R.K."/>
        </authorList>
    </citation>
    <scope>NUCLEOTIDE SEQUENCE [LARGE SCALE GENOMIC DNA]</scope>
    <source>
        <strain evidence="1 2">YIT 12056</strain>
    </source>
</reference>
<organism evidence="1 2">
    <name type="scientific">Bacteroides clarus YIT 12056</name>
    <dbReference type="NCBI Taxonomy" id="762984"/>
    <lineage>
        <taxon>Bacteria</taxon>
        <taxon>Pseudomonadati</taxon>
        <taxon>Bacteroidota</taxon>
        <taxon>Bacteroidia</taxon>
        <taxon>Bacteroidales</taxon>
        <taxon>Bacteroidaceae</taxon>
        <taxon>Bacteroides</taxon>
    </lineage>
</organism>
<sequence>MTNRNEIPEAWMKRPPARTHFGIAFYPETVRNHAIYICKPFSMHNTERLLNRIVS</sequence>
<keyword evidence="2" id="KW-1185">Reference proteome</keyword>
<gene>
    <name evidence="1" type="ORF">HMPREF9445_03087</name>
</gene>
<evidence type="ECO:0000313" key="2">
    <source>
        <dbReference type="Proteomes" id="UP000010321"/>
    </source>
</evidence>
<comment type="caution">
    <text evidence="1">The sequence shown here is derived from an EMBL/GenBank/DDBJ whole genome shotgun (WGS) entry which is preliminary data.</text>
</comment>